<evidence type="ECO:0000313" key="2">
    <source>
        <dbReference type="EMBL" id="POS69981.1"/>
    </source>
</evidence>
<dbReference type="GO" id="GO:0031932">
    <property type="term" value="C:TORC2 complex"/>
    <property type="evidence" value="ECO:0007669"/>
    <property type="project" value="TreeGrafter"/>
</dbReference>
<evidence type="ECO:0000313" key="3">
    <source>
        <dbReference type="Proteomes" id="UP000094444"/>
    </source>
</evidence>
<accession>A0A2P5HIA1</accession>
<dbReference type="SUPFAM" id="SSF74788">
    <property type="entry name" value="Cullin repeat-like"/>
    <property type="match status" value="1"/>
</dbReference>
<feature type="compositionally biased region" description="Low complexity" evidence="1">
    <location>
        <begin position="228"/>
        <end position="240"/>
    </location>
</feature>
<dbReference type="OrthoDB" id="2290221at2759"/>
<feature type="region of interest" description="Disordered" evidence="1">
    <location>
        <begin position="838"/>
        <end position="888"/>
    </location>
</feature>
<dbReference type="PANTHER" id="PTHR32428">
    <property type="entry name" value="TARGET OF RAPAMYCIN COMPLEX 2 SUBUNIT BIT61-RELATED"/>
    <property type="match status" value="1"/>
</dbReference>
<dbReference type="Proteomes" id="UP000094444">
    <property type="component" value="Unassembled WGS sequence"/>
</dbReference>
<dbReference type="InterPro" id="IPR013745">
    <property type="entry name" value="Bit61/PRR5"/>
</dbReference>
<feature type="compositionally biased region" description="Low complexity" evidence="1">
    <location>
        <begin position="126"/>
        <end position="143"/>
    </location>
</feature>
<dbReference type="EMBL" id="MAVT02001874">
    <property type="protein sequence ID" value="POS69981.1"/>
    <property type="molecule type" value="Genomic_DNA"/>
</dbReference>
<feature type="region of interest" description="Disordered" evidence="1">
    <location>
        <begin position="117"/>
        <end position="169"/>
    </location>
</feature>
<sequence length="974" mass="103009">MQPARPQLGGARAPGSFAPLPRNEQSQSSNTWDGATTPGAAINNTSNFNNQHNNHNRSQGDLQSFYTSSANAAAAAAAAAATAAAASADLPLPQRPRVRRVESSSSEDSISLHIAKARSPTSQHNPQFPQQAPSPAPGSSTPSYTQFTTAHSNSSAASLQNFSRPTPSPLANAAAAAVAARSVAGSHDPQLRNASPLNLPPSTATNTGMSRPLGHSRKQSQNAGAFEPSLPSLSTSNLSSYGGMSQQSPSQRDLPASHIAAQAAVLSHQQSQQMLQHSRQRSQTVPTPSDHYEVPQPTGKRGSGQLNPPVLSLTEASAPRETGFGSQGYHNGLLGSNAATTAANVVFPRSGQTSPISSQITPPQPPPPPPPLPEKKPEKSSKVKLFSRPGKIGTKAESKDKPLPSPSKIGSALSALQRANFSTTSLDSTAQNFYNMANASSATIRPADPPAEKEAKEKKHHFLSRQRIKPKDKDDYHLQLSSAASNSRPTDPSAPSSIYNFNVPSSPGPNSGTFNSGAFKNISGLDLRHGGRALRHGRKEEKAELNESVSNPSDWAGPGSLGSMNAHPMYQEPIDSAKYGLNSMSMDDAWPYLRAKLLVIFEAEELKLPIEDFNRIVVLHLQYCIQRRSPNMVLEDLRSLLQTGFLSLDRNLLKGSDDRMIPALVDAWMAVFTHITPYLQAVFLPLDQEFAGNGTLMTPEQARDFWGGVVASSPAGDGNVNLAPASAVLDIRNLVLTSFRDVVILPRYEKLKTLFSRLSLEFLPGMALASPMQADTFMSTSPGAEPAPGLPFVPQQRPGTAMSLDPSTASYNSTSTTLLGELAAGGRSRGLSNVSFASSGAHSNGGSDSLNLSSAHSLRPPKLTPGNSSSLSLGGGPGPGPGSSSTSLLGLSLREQNVEDSKQVTEMVGRMLQCMSVLAGTGQGSDDGTTRVQELTRLLKLNWLGRGRTGRNRRGIVGGRVARGNSNREEISVA</sequence>
<feature type="region of interest" description="Disordered" evidence="1">
    <location>
        <begin position="777"/>
        <end position="810"/>
    </location>
</feature>
<proteinExistence type="predicted"/>
<feature type="region of interest" description="Disordered" evidence="1">
    <location>
        <begin position="534"/>
        <end position="562"/>
    </location>
</feature>
<dbReference type="GO" id="GO:0038203">
    <property type="term" value="P:TORC2 signaling"/>
    <property type="evidence" value="ECO:0007669"/>
    <property type="project" value="TreeGrafter"/>
</dbReference>
<feature type="compositionally biased region" description="Polar residues" evidence="1">
    <location>
        <begin position="144"/>
        <end position="165"/>
    </location>
</feature>
<comment type="caution">
    <text evidence="2">The sequence shown here is derived from an EMBL/GenBank/DDBJ whole genome shotgun (WGS) entry which is preliminary data.</text>
</comment>
<feature type="compositionally biased region" description="Polar residues" evidence="1">
    <location>
        <begin position="192"/>
        <end position="209"/>
    </location>
</feature>
<protein>
    <recommendedName>
        <fullName evidence="4">HbrB-like protein</fullName>
    </recommendedName>
</protein>
<evidence type="ECO:0008006" key="4">
    <source>
        <dbReference type="Google" id="ProtNLM"/>
    </source>
</evidence>
<dbReference type="InterPro" id="IPR016159">
    <property type="entry name" value="Cullin_repeat-like_dom_sf"/>
</dbReference>
<feature type="compositionally biased region" description="Basic residues" evidence="1">
    <location>
        <begin position="458"/>
        <end position="468"/>
    </location>
</feature>
<feature type="compositionally biased region" description="Polar residues" evidence="1">
    <location>
        <begin position="479"/>
        <end position="504"/>
    </location>
</feature>
<dbReference type="PANTHER" id="PTHR32428:SF2">
    <property type="entry name" value="TARGET OF RAPAMYCIN COMPLEX 2 SUBUNIT BIT61-RELATED"/>
    <property type="match status" value="1"/>
</dbReference>
<dbReference type="Pfam" id="PF08539">
    <property type="entry name" value="HbrB"/>
    <property type="match status" value="1"/>
</dbReference>
<name>A0A2P5HIA1_DIAHE</name>
<feature type="region of interest" description="Disordered" evidence="1">
    <location>
        <begin position="1"/>
        <end position="63"/>
    </location>
</feature>
<dbReference type="STRING" id="158607.A0A2P5HIA1"/>
<feature type="region of interest" description="Disordered" evidence="1">
    <location>
        <begin position="443"/>
        <end position="504"/>
    </location>
</feature>
<dbReference type="InParanoid" id="A0A2P5HIA1"/>
<feature type="region of interest" description="Disordered" evidence="1">
    <location>
        <begin position="184"/>
        <end position="311"/>
    </location>
</feature>
<gene>
    <name evidence="2" type="ORF">DHEL01_v211623</name>
</gene>
<organism evidence="2 3">
    <name type="scientific">Diaporthe helianthi</name>
    <dbReference type="NCBI Taxonomy" id="158607"/>
    <lineage>
        <taxon>Eukaryota</taxon>
        <taxon>Fungi</taxon>
        <taxon>Dikarya</taxon>
        <taxon>Ascomycota</taxon>
        <taxon>Pezizomycotina</taxon>
        <taxon>Sordariomycetes</taxon>
        <taxon>Sordariomycetidae</taxon>
        <taxon>Diaporthales</taxon>
        <taxon>Diaporthaceae</taxon>
        <taxon>Diaporthe</taxon>
    </lineage>
</organism>
<keyword evidence="3" id="KW-1185">Reference proteome</keyword>
<dbReference type="AlphaFoldDB" id="A0A2P5HIA1"/>
<reference evidence="2" key="1">
    <citation type="submission" date="2017-09" db="EMBL/GenBank/DDBJ databases">
        <title>Polyketide synthases of a Diaporthe helianthi virulent isolate.</title>
        <authorList>
            <person name="Baroncelli R."/>
        </authorList>
    </citation>
    <scope>NUCLEOTIDE SEQUENCE [LARGE SCALE GENOMIC DNA]</scope>
    <source>
        <strain evidence="2">7/96</strain>
    </source>
</reference>
<feature type="compositionally biased region" description="Polar residues" evidence="1">
    <location>
        <begin position="23"/>
        <end position="34"/>
    </location>
</feature>
<feature type="compositionally biased region" description="Low complexity" evidence="1">
    <location>
        <begin position="266"/>
        <end position="283"/>
    </location>
</feature>
<feature type="compositionally biased region" description="Low complexity" evidence="1">
    <location>
        <begin position="844"/>
        <end position="854"/>
    </location>
</feature>
<feature type="region of interest" description="Disordered" evidence="1">
    <location>
        <begin position="349"/>
        <end position="409"/>
    </location>
</feature>
<feature type="compositionally biased region" description="Polar residues" evidence="1">
    <location>
        <begin position="242"/>
        <end position="251"/>
    </location>
</feature>
<evidence type="ECO:0000256" key="1">
    <source>
        <dbReference type="SAM" id="MobiDB-lite"/>
    </source>
</evidence>
<feature type="compositionally biased region" description="Low complexity" evidence="1">
    <location>
        <begin position="43"/>
        <end position="53"/>
    </location>
</feature>
<feature type="compositionally biased region" description="Pro residues" evidence="1">
    <location>
        <begin position="362"/>
        <end position="372"/>
    </location>
</feature>